<dbReference type="GO" id="GO:0016020">
    <property type="term" value="C:membrane"/>
    <property type="evidence" value="ECO:0007669"/>
    <property type="project" value="TreeGrafter"/>
</dbReference>
<keyword evidence="1 3" id="KW-0378">Hydrolase</keyword>
<dbReference type="PANTHER" id="PTHR43798:SF31">
    <property type="entry name" value="AB HYDROLASE SUPERFAMILY PROTEIN YCLE"/>
    <property type="match status" value="1"/>
</dbReference>
<dbReference type="InterPro" id="IPR050266">
    <property type="entry name" value="AB_hydrolase_sf"/>
</dbReference>
<reference evidence="3 4" key="1">
    <citation type="submission" date="2019-05" db="EMBL/GenBank/DDBJ databases">
        <authorList>
            <person name="Lee S.D."/>
        </authorList>
    </citation>
    <scope>NUCLEOTIDE SEQUENCE [LARGE SCALE GENOMIC DNA]</scope>
    <source>
        <strain evidence="3 4">YC2-7</strain>
    </source>
</reference>
<evidence type="ECO:0000313" key="3">
    <source>
        <dbReference type="EMBL" id="NMN98388.1"/>
    </source>
</evidence>
<dbReference type="InterPro" id="IPR000073">
    <property type="entry name" value="AB_hydrolase_1"/>
</dbReference>
<proteinExistence type="predicted"/>
<dbReference type="SUPFAM" id="SSF53474">
    <property type="entry name" value="alpha/beta-Hydrolases"/>
    <property type="match status" value="1"/>
</dbReference>
<dbReference type="PRINTS" id="PR00111">
    <property type="entry name" value="ABHYDROLASE"/>
</dbReference>
<feature type="domain" description="AB hydrolase-1" evidence="2">
    <location>
        <begin position="34"/>
        <end position="253"/>
    </location>
</feature>
<gene>
    <name evidence="3" type="ORF">FGL95_25425</name>
</gene>
<dbReference type="EMBL" id="VCQU01000010">
    <property type="protein sequence ID" value="NMN98388.1"/>
    <property type="molecule type" value="Genomic_DNA"/>
</dbReference>
<reference evidence="3 4" key="2">
    <citation type="submission" date="2020-06" db="EMBL/GenBank/DDBJ databases">
        <title>Antribacter stalactiti gen. nov., sp. nov., a new member of the family Nacardiaceae isolated from a cave.</title>
        <authorList>
            <person name="Kim I.S."/>
        </authorList>
    </citation>
    <scope>NUCLEOTIDE SEQUENCE [LARGE SCALE GENOMIC DNA]</scope>
    <source>
        <strain evidence="3 4">YC2-7</strain>
    </source>
</reference>
<dbReference type="Gene3D" id="3.40.50.1820">
    <property type="entry name" value="alpha/beta hydrolase"/>
    <property type="match status" value="1"/>
</dbReference>
<dbReference type="Pfam" id="PF00561">
    <property type="entry name" value="Abhydrolase_1"/>
    <property type="match status" value="1"/>
</dbReference>
<protein>
    <submittedName>
        <fullName evidence="3">Alpha/beta fold hydrolase</fullName>
    </submittedName>
</protein>
<accession>A0A848KKJ1</accession>
<evidence type="ECO:0000259" key="2">
    <source>
        <dbReference type="Pfam" id="PF00561"/>
    </source>
</evidence>
<organism evidence="3 4">
    <name type="scientific">Antrihabitans stalactiti</name>
    <dbReference type="NCBI Taxonomy" id="2584121"/>
    <lineage>
        <taxon>Bacteria</taxon>
        <taxon>Bacillati</taxon>
        <taxon>Actinomycetota</taxon>
        <taxon>Actinomycetes</taxon>
        <taxon>Mycobacteriales</taxon>
        <taxon>Nocardiaceae</taxon>
        <taxon>Antrihabitans</taxon>
    </lineage>
</organism>
<keyword evidence="4" id="KW-1185">Reference proteome</keyword>
<dbReference type="RefSeq" id="WP_169592586.1">
    <property type="nucleotide sequence ID" value="NZ_VCQU01000010.1"/>
</dbReference>
<dbReference type="GO" id="GO:0016787">
    <property type="term" value="F:hydrolase activity"/>
    <property type="evidence" value="ECO:0007669"/>
    <property type="project" value="UniProtKB-KW"/>
</dbReference>
<name>A0A848KKJ1_9NOCA</name>
<evidence type="ECO:0000313" key="4">
    <source>
        <dbReference type="Proteomes" id="UP000535543"/>
    </source>
</evidence>
<evidence type="ECO:0000256" key="1">
    <source>
        <dbReference type="ARBA" id="ARBA00022801"/>
    </source>
</evidence>
<dbReference type="Proteomes" id="UP000535543">
    <property type="component" value="Unassembled WGS sequence"/>
</dbReference>
<dbReference type="PANTHER" id="PTHR43798">
    <property type="entry name" value="MONOACYLGLYCEROL LIPASE"/>
    <property type="match status" value="1"/>
</dbReference>
<comment type="caution">
    <text evidence="3">The sequence shown here is derived from an EMBL/GenBank/DDBJ whole genome shotgun (WGS) entry which is preliminary data.</text>
</comment>
<dbReference type="InterPro" id="IPR029058">
    <property type="entry name" value="AB_hydrolase_fold"/>
</dbReference>
<sequence length="283" mass="29628">MTTTETAASALDIRTVPIRGGVELEVGEIGTGDPLVLVCGTTQDLRLWAPLVPALSASRRVILYNHRGIGASTRGAGTLSVRSLADDLDALLEALAIEHADILGWSLGTAVAQELVLAHPDRARSLVLAATWGRTTPFQQAVITALAHPWRTGDWAAALAAMAISFSEEFVNSPGFAPTMAALAPLFPSTDAQMSAVVEQFDADLAHDTLDRLGTITVPTLVIAGEKDLLTPPAEGQTVANAIPGARFELFTGPGASHAVMLERSAEFLAVVTGFLDEVHAGH</sequence>
<dbReference type="AlphaFoldDB" id="A0A848KKJ1"/>